<keyword evidence="5" id="KW-1185">Reference proteome</keyword>
<evidence type="ECO:0000313" key="4">
    <source>
        <dbReference type="EMBL" id="CAF4043938.1"/>
    </source>
</evidence>
<dbReference type="EMBL" id="CAJOBC010005228">
    <property type="protein sequence ID" value="CAF3856424.1"/>
    <property type="molecule type" value="Genomic_DNA"/>
</dbReference>
<evidence type="ECO:0000313" key="5">
    <source>
        <dbReference type="Proteomes" id="UP000663829"/>
    </source>
</evidence>
<reference evidence="1" key="1">
    <citation type="submission" date="2021-02" db="EMBL/GenBank/DDBJ databases">
        <authorList>
            <person name="Nowell W R."/>
        </authorList>
    </citation>
    <scope>NUCLEOTIDE SEQUENCE</scope>
</reference>
<dbReference type="Proteomes" id="UP000677228">
    <property type="component" value="Unassembled WGS sequence"/>
</dbReference>
<dbReference type="Proteomes" id="UP000681722">
    <property type="component" value="Unassembled WGS sequence"/>
</dbReference>
<evidence type="ECO:0000313" key="3">
    <source>
        <dbReference type="EMBL" id="CAF3856424.1"/>
    </source>
</evidence>
<comment type="caution">
    <text evidence="1">The sequence shown here is derived from an EMBL/GenBank/DDBJ whole genome shotgun (WGS) entry which is preliminary data.</text>
</comment>
<sequence>MQANHIDAVYEAWRDDKGGLWHTRQLEKWTDIKLVQKIKCMTYITEQTKTWQATLKRRESYRNEINGCPYSHGSPLPILAHFDVTIPIMPTLNKPDIKCFEDGFKQICGAAKLKIHALIYEKMAFELEFLAEAQKTTFATLENC</sequence>
<dbReference type="AlphaFoldDB" id="A0A814NAV7"/>
<dbReference type="EMBL" id="CAJOBA010037535">
    <property type="protein sequence ID" value="CAF4043938.1"/>
    <property type="molecule type" value="Genomic_DNA"/>
</dbReference>
<organism evidence="1 5">
    <name type="scientific">Didymodactylos carnosus</name>
    <dbReference type="NCBI Taxonomy" id="1234261"/>
    <lineage>
        <taxon>Eukaryota</taxon>
        <taxon>Metazoa</taxon>
        <taxon>Spiralia</taxon>
        <taxon>Gnathifera</taxon>
        <taxon>Rotifera</taxon>
        <taxon>Eurotatoria</taxon>
        <taxon>Bdelloidea</taxon>
        <taxon>Philodinida</taxon>
        <taxon>Philodinidae</taxon>
        <taxon>Didymodactylos</taxon>
    </lineage>
</organism>
<accession>A0A814NAV7</accession>
<protein>
    <submittedName>
        <fullName evidence="1">Uncharacterized protein</fullName>
    </submittedName>
</protein>
<name>A0A814NAV7_9BILA</name>
<gene>
    <name evidence="1" type="ORF">GPM918_LOCUS18255</name>
    <name evidence="2" type="ORF">OVA965_LOCUS25608</name>
    <name evidence="3" type="ORF">SRO942_LOCUS18253</name>
    <name evidence="4" type="ORF">TMI583_LOCUS26340</name>
</gene>
<dbReference type="EMBL" id="CAJNOQ010005227">
    <property type="protein sequence ID" value="CAF1090920.1"/>
    <property type="molecule type" value="Genomic_DNA"/>
</dbReference>
<evidence type="ECO:0000313" key="1">
    <source>
        <dbReference type="EMBL" id="CAF1090920.1"/>
    </source>
</evidence>
<dbReference type="Proteomes" id="UP000663829">
    <property type="component" value="Unassembled WGS sequence"/>
</dbReference>
<proteinExistence type="predicted"/>
<evidence type="ECO:0000313" key="2">
    <source>
        <dbReference type="EMBL" id="CAF1236310.1"/>
    </source>
</evidence>
<dbReference type="Proteomes" id="UP000682733">
    <property type="component" value="Unassembled WGS sequence"/>
</dbReference>
<dbReference type="EMBL" id="CAJNOK010015987">
    <property type="protein sequence ID" value="CAF1236310.1"/>
    <property type="molecule type" value="Genomic_DNA"/>
</dbReference>